<evidence type="ECO:0000313" key="2">
    <source>
        <dbReference type="EMBL" id="NHB76326.1"/>
    </source>
</evidence>
<name>A0ABX0G5F5_9RHOB</name>
<dbReference type="Pfam" id="PF13403">
    <property type="entry name" value="Hint_2"/>
    <property type="match status" value="1"/>
</dbReference>
<feature type="domain" description="Hedgehog/Intein (Hint)" evidence="1">
    <location>
        <begin position="163"/>
        <end position="304"/>
    </location>
</feature>
<dbReference type="Gene3D" id="2.170.16.10">
    <property type="entry name" value="Hedgehog/Intein (Hint) domain"/>
    <property type="match status" value="1"/>
</dbReference>
<organism evidence="2 3">
    <name type="scientific">Rhodobacter calidifons</name>
    <dbReference type="NCBI Taxonomy" id="2715277"/>
    <lineage>
        <taxon>Bacteria</taxon>
        <taxon>Pseudomonadati</taxon>
        <taxon>Pseudomonadota</taxon>
        <taxon>Alphaproteobacteria</taxon>
        <taxon>Rhodobacterales</taxon>
        <taxon>Rhodobacter group</taxon>
        <taxon>Rhodobacter</taxon>
    </lineage>
</organism>
<protein>
    <submittedName>
        <fullName evidence="2">Hint domain-containing protein</fullName>
    </submittedName>
</protein>
<dbReference type="InterPro" id="IPR036844">
    <property type="entry name" value="Hint_dom_sf"/>
</dbReference>
<evidence type="ECO:0000259" key="1">
    <source>
        <dbReference type="Pfam" id="PF13403"/>
    </source>
</evidence>
<dbReference type="RefSeq" id="WP_166402357.1">
    <property type="nucleotide sequence ID" value="NZ_JAANHS010000003.1"/>
</dbReference>
<proteinExistence type="predicted"/>
<sequence>MPTTFNVFQLGVQPIIDPTEGNQVAEDASALVGLSFGTMSNPLLNTAAVLTPGSFNGGTANVYDMNNSLSNDTFRINGGPLQTFDGAANYNATITYLDGTTATITAVIFQDTAGNTYWAPEFSANADQAAMEAKPIRSLTLDSLNGNTFTGMNAIRETWNYLICYVRGTRILTPDGERPIEDLRPGDLVTTRDNGAQPIRWIGCSRAAARGTLAPVRLARGALGRGLPRRDLLVSRQHRMLLCSPVVERMFGTKEVLVPAVKLLGLAGASLEETGGSVDYFHLLTDRHEIIFAEGASSETLLTGPEALEEIETLFPGLIDAVASPACKVVRDARIARLIARHDRHRMSFV</sequence>
<comment type="caution">
    <text evidence="2">The sequence shown here is derived from an EMBL/GenBank/DDBJ whole genome shotgun (WGS) entry which is preliminary data.</text>
</comment>
<reference evidence="2 3" key="1">
    <citation type="journal article" date="2022" name="Microorganisms">
        <title>Genome Sequence and Characterization of a Xanthorhodopsin-Containing, Aerobic Anoxygenic Phototrophic Rhodobacter Species, Isolated from Mesophilic Conditions at Yellowstone National Park.</title>
        <authorList>
            <person name="Kyndt J.A."/>
            <person name="Robertson S."/>
            <person name="Shoffstall I.B."/>
            <person name="Ramaley R.F."/>
            <person name="Meyer T.E."/>
        </authorList>
    </citation>
    <scope>NUCLEOTIDE SEQUENCE [LARGE SCALE GENOMIC DNA]</scope>
    <source>
        <strain evidence="2 3">M37P</strain>
    </source>
</reference>
<dbReference type="SUPFAM" id="SSF51294">
    <property type="entry name" value="Hedgehog/intein (Hint) domain"/>
    <property type="match status" value="1"/>
</dbReference>
<dbReference type="EMBL" id="JAANHS010000003">
    <property type="protein sequence ID" value="NHB76326.1"/>
    <property type="molecule type" value="Genomic_DNA"/>
</dbReference>
<keyword evidence="3" id="KW-1185">Reference proteome</keyword>
<evidence type="ECO:0000313" key="3">
    <source>
        <dbReference type="Proteomes" id="UP001515660"/>
    </source>
</evidence>
<accession>A0ABX0G5F5</accession>
<dbReference type="InterPro" id="IPR028992">
    <property type="entry name" value="Hedgehog/Intein_dom"/>
</dbReference>
<gene>
    <name evidence="2" type="ORF">G8O29_06150</name>
</gene>
<dbReference type="Proteomes" id="UP001515660">
    <property type="component" value="Unassembled WGS sequence"/>
</dbReference>